<dbReference type="EMBL" id="KV749910">
    <property type="protein sequence ID" value="OCL07247.1"/>
    <property type="molecule type" value="Genomic_DNA"/>
</dbReference>
<dbReference type="GO" id="GO:0016616">
    <property type="term" value="F:oxidoreductase activity, acting on the CH-OH group of donors, NAD or NADP as acceptor"/>
    <property type="evidence" value="ECO:0007669"/>
    <property type="project" value="UniProtKB-ARBA"/>
</dbReference>
<evidence type="ECO:0000313" key="7">
    <source>
        <dbReference type="Proteomes" id="UP000250140"/>
    </source>
</evidence>
<protein>
    <submittedName>
        <fullName evidence="6">Aldo/keto reductase</fullName>
    </submittedName>
</protein>
<dbReference type="PROSITE" id="PS00063">
    <property type="entry name" value="ALDOKETO_REDUCTASE_3"/>
    <property type="match status" value="1"/>
</dbReference>
<dbReference type="PIRSF" id="PIRSF000097">
    <property type="entry name" value="AKR"/>
    <property type="match status" value="1"/>
</dbReference>
<feature type="binding site" evidence="3">
    <location>
        <position position="102"/>
    </location>
    <ligand>
        <name>substrate</name>
    </ligand>
</feature>
<dbReference type="InterPro" id="IPR018170">
    <property type="entry name" value="Aldo/ket_reductase_CS"/>
</dbReference>
<dbReference type="PRINTS" id="PR00069">
    <property type="entry name" value="ALDKETRDTASE"/>
</dbReference>
<dbReference type="Gene3D" id="3.20.20.100">
    <property type="entry name" value="NADP-dependent oxidoreductase domain"/>
    <property type="match status" value="1"/>
</dbReference>
<evidence type="ECO:0000256" key="2">
    <source>
        <dbReference type="PIRSR" id="PIRSR000097-1"/>
    </source>
</evidence>
<keyword evidence="1" id="KW-0560">Oxidoreductase</keyword>
<dbReference type="InterPro" id="IPR020471">
    <property type="entry name" value="AKR"/>
</dbReference>
<dbReference type="SUPFAM" id="SSF51430">
    <property type="entry name" value="NAD(P)-linked oxidoreductase"/>
    <property type="match status" value="1"/>
</dbReference>
<evidence type="ECO:0000259" key="5">
    <source>
        <dbReference type="Pfam" id="PF00248"/>
    </source>
</evidence>
<name>A0A8E2JS06_9PEZI</name>
<dbReference type="Pfam" id="PF00248">
    <property type="entry name" value="Aldo_ket_red"/>
    <property type="match status" value="1"/>
</dbReference>
<proteinExistence type="predicted"/>
<feature type="site" description="Lowers pKa of active site Tyr" evidence="4">
    <location>
        <position position="70"/>
    </location>
</feature>
<reference evidence="6 7" key="1">
    <citation type="journal article" date="2016" name="Nat. Commun.">
        <title>Ectomycorrhizal ecology is imprinted in the genome of the dominant symbiotic fungus Cenococcum geophilum.</title>
        <authorList>
            <consortium name="DOE Joint Genome Institute"/>
            <person name="Peter M."/>
            <person name="Kohler A."/>
            <person name="Ohm R.A."/>
            <person name="Kuo A."/>
            <person name="Krutzmann J."/>
            <person name="Morin E."/>
            <person name="Arend M."/>
            <person name="Barry K.W."/>
            <person name="Binder M."/>
            <person name="Choi C."/>
            <person name="Clum A."/>
            <person name="Copeland A."/>
            <person name="Grisel N."/>
            <person name="Haridas S."/>
            <person name="Kipfer T."/>
            <person name="LaButti K."/>
            <person name="Lindquist E."/>
            <person name="Lipzen A."/>
            <person name="Maire R."/>
            <person name="Meier B."/>
            <person name="Mihaltcheva S."/>
            <person name="Molinier V."/>
            <person name="Murat C."/>
            <person name="Poggeler S."/>
            <person name="Quandt C.A."/>
            <person name="Sperisen C."/>
            <person name="Tritt A."/>
            <person name="Tisserant E."/>
            <person name="Crous P.W."/>
            <person name="Henrissat B."/>
            <person name="Nehls U."/>
            <person name="Egli S."/>
            <person name="Spatafora J.W."/>
            <person name="Grigoriev I.V."/>
            <person name="Martin F.M."/>
        </authorList>
    </citation>
    <scope>NUCLEOTIDE SEQUENCE [LARGE SCALE GENOMIC DNA]</scope>
    <source>
        <strain evidence="6 7">CBS 207.34</strain>
    </source>
</reference>
<evidence type="ECO:0000256" key="1">
    <source>
        <dbReference type="ARBA" id="ARBA00023002"/>
    </source>
</evidence>
<evidence type="ECO:0000256" key="3">
    <source>
        <dbReference type="PIRSR" id="PIRSR000097-2"/>
    </source>
</evidence>
<dbReference type="AlphaFoldDB" id="A0A8E2JS06"/>
<organism evidence="6 7">
    <name type="scientific">Glonium stellatum</name>
    <dbReference type="NCBI Taxonomy" id="574774"/>
    <lineage>
        <taxon>Eukaryota</taxon>
        <taxon>Fungi</taxon>
        <taxon>Dikarya</taxon>
        <taxon>Ascomycota</taxon>
        <taxon>Pezizomycotina</taxon>
        <taxon>Dothideomycetes</taxon>
        <taxon>Pleosporomycetidae</taxon>
        <taxon>Gloniales</taxon>
        <taxon>Gloniaceae</taxon>
        <taxon>Glonium</taxon>
    </lineage>
</organism>
<dbReference type="Proteomes" id="UP000250140">
    <property type="component" value="Unassembled WGS sequence"/>
</dbReference>
<feature type="domain" description="NADP-dependent oxidoreductase" evidence="5">
    <location>
        <begin position="15"/>
        <end position="255"/>
    </location>
</feature>
<accession>A0A8E2JS06</accession>
<evidence type="ECO:0000313" key="6">
    <source>
        <dbReference type="EMBL" id="OCL07247.1"/>
    </source>
</evidence>
<dbReference type="FunFam" id="3.20.20.100:FF:000002">
    <property type="entry name" value="2,5-diketo-D-gluconic acid reductase A"/>
    <property type="match status" value="1"/>
</dbReference>
<gene>
    <name evidence="6" type="ORF">AOQ84DRAFT_62548</name>
</gene>
<dbReference type="PANTHER" id="PTHR43827">
    <property type="entry name" value="2,5-DIKETO-D-GLUCONIC ACID REDUCTASE"/>
    <property type="match status" value="1"/>
</dbReference>
<dbReference type="PANTHER" id="PTHR43827:SF13">
    <property type="entry name" value="ALDO_KETO REDUCTASE FAMILY PROTEIN"/>
    <property type="match status" value="1"/>
</dbReference>
<dbReference type="InterPro" id="IPR036812">
    <property type="entry name" value="NAD(P)_OxRdtase_dom_sf"/>
</dbReference>
<dbReference type="OrthoDB" id="416253at2759"/>
<keyword evidence="7" id="KW-1185">Reference proteome</keyword>
<dbReference type="CDD" id="cd19071">
    <property type="entry name" value="AKR_AKR1-5-like"/>
    <property type="match status" value="1"/>
</dbReference>
<dbReference type="InterPro" id="IPR023210">
    <property type="entry name" value="NADP_OxRdtase_dom"/>
</dbReference>
<feature type="active site" description="Proton donor" evidence="2">
    <location>
        <position position="37"/>
    </location>
</feature>
<evidence type="ECO:0000256" key="4">
    <source>
        <dbReference type="PIRSR" id="PIRSR000097-3"/>
    </source>
</evidence>
<sequence length="268" mass="29856">MPQIHLGVYLTQGHETSQAVRWALEAGYRGIDSAQMYHNERESGQAIMAFLSSEANTAGLTREDIHFTSKLASNSLYDAARKSIKQSVKACGLGYIDLFLLHSPYGGKRARLESWRAVEDAIHDGEIKIGGVSNYGVKHLQELIASQPRVMPAVNQIEVHPFNTRADIVNFCQEHDIVVEAYAPLVRALRMNHPTIVSLSSKYSCTPGQLLVRWSLQHGYVPLPKSVKKERIAENGSVEGFQIDEGDMKTMDGLDEYLVTDWDPTDCP</sequence>